<name>A0A3L6E4Z1_MAIZE</name>
<protein>
    <submittedName>
        <fullName evidence="1">Uncharacterized protein</fullName>
    </submittedName>
</protein>
<dbReference type="EMBL" id="NCVQ01000007">
    <property type="protein sequence ID" value="PWZ15994.1"/>
    <property type="molecule type" value="Genomic_DNA"/>
</dbReference>
<dbReference type="Proteomes" id="UP000251960">
    <property type="component" value="Chromosome 6"/>
</dbReference>
<proteinExistence type="predicted"/>
<gene>
    <name evidence="1" type="ORF">Zm00014a_025047</name>
</gene>
<reference evidence="1" key="1">
    <citation type="journal article" date="2018" name="Nat. Genet.">
        <title>Extensive intraspecific gene order and gene structural variations between Mo17 and other maize genomes.</title>
        <authorList>
            <person name="Sun S."/>
            <person name="Zhou Y."/>
            <person name="Chen J."/>
            <person name="Shi J."/>
            <person name="Zhao H."/>
            <person name="Zhao H."/>
            <person name="Song W."/>
            <person name="Zhang M."/>
            <person name="Cui Y."/>
            <person name="Dong X."/>
            <person name="Liu H."/>
            <person name="Ma X."/>
            <person name="Jiao Y."/>
            <person name="Wang B."/>
            <person name="Wei X."/>
            <person name="Stein J.C."/>
            <person name="Glaubitz J.C."/>
            <person name="Lu F."/>
            <person name="Yu G."/>
            <person name="Liang C."/>
            <person name="Fengler K."/>
            <person name="Li B."/>
            <person name="Rafalski A."/>
            <person name="Schnable P.S."/>
            <person name="Ware D.H."/>
            <person name="Buckler E.S."/>
            <person name="Lai J."/>
        </authorList>
    </citation>
    <scope>NUCLEOTIDE SEQUENCE [LARGE SCALE GENOMIC DNA]</scope>
    <source>
        <tissue evidence="1">Seedling</tissue>
    </source>
</reference>
<comment type="caution">
    <text evidence="1">The sequence shown here is derived from an EMBL/GenBank/DDBJ whole genome shotgun (WGS) entry which is preliminary data.</text>
</comment>
<evidence type="ECO:0000313" key="1">
    <source>
        <dbReference type="EMBL" id="PWZ15994.1"/>
    </source>
</evidence>
<sequence>MMKCSSLESSRKRIMPYIFEIVKQNLLHDLL</sequence>
<accession>A0A3L6E4Z1</accession>
<dbReference type="AlphaFoldDB" id="A0A3L6E4Z1"/>
<organism evidence="1">
    <name type="scientific">Zea mays</name>
    <name type="common">Maize</name>
    <dbReference type="NCBI Taxonomy" id="4577"/>
    <lineage>
        <taxon>Eukaryota</taxon>
        <taxon>Viridiplantae</taxon>
        <taxon>Streptophyta</taxon>
        <taxon>Embryophyta</taxon>
        <taxon>Tracheophyta</taxon>
        <taxon>Spermatophyta</taxon>
        <taxon>Magnoliopsida</taxon>
        <taxon>Liliopsida</taxon>
        <taxon>Poales</taxon>
        <taxon>Poaceae</taxon>
        <taxon>PACMAD clade</taxon>
        <taxon>Panicoideae</taxon>
        <taxon>Andropogonodae</taxon>
        <taxon>Andropogoneae</taxon>
        <taxon>Tripsacinae</taxon>
        <taxon>Zea</taxon>
    </lineage>
</organism>